<dbReference type="Gene3D" id="3.10.640.10">
    <property type="entry name" value="Restriction endonuclease-like alpha-beta roll domain"/>
    <property type="match status" value="1"/>
</dbReference>
<evidence type="ECO:0000313" key="1">
    <source>
        <dbReference type="EMBL" id="MFC3153444.1"/>
    </source>
</evidence>
<dbReference type="RefSeq" id="WP_386723364.1">
    <property type="nucleotide sequence ID" value="NZ_JBHRSZ010000009.1"/>
</dbReference>
<dbReference type="PANTHER" id="PTHR38784">
    <property type="entry name" value="SUCROSE PHOSPHORYLASE"/>
    <property type="match status" value="1"/>
</dbReference>
<dbReference type="InterPro" id="IPR009822">
    <property type="entry name" value="YaeQ"/>
</dbReference>
<comment type="caution">
    <text evidence="1">The sequence shown here is derived from an EMBL/GenBank/DDBJ whole genome shotgun (WGS) entry which is preliminary data.</text>
</comment>
<gene>
    <name evidence="1" type="ORF">ACFOEK_20555</name>
</gene>
<dbReference type="InterPro" id="IPR038590">
    <property type="entry name" value="YaeQ_sf"/>
</dbReference>
<name>A0ABV7HL23_9GAMM</name>
<protein>
    <submittedName>
        <fullName evidence="1">YaeQ family protein</fullName>
    </submittedName>
</protein>
<dbReference type="Pfam" id="PF07152">
    <property type="entry name" value="YaeQ"/>
    <property type="match status" value="1"/>
</dbReference>
<keyword evidence="2" id="KW-1185">Reference proteome</keyword>
<proteinExistence type="predicted"/>
<sequence>MALKATIFKAQVQISDLDRHYYNEHELTLARHPSETDQRMMTRLIAFALNAHPELTFTKGLSTREEPDLWQKSLQGDIDLWIELGQPDEKRLRKACSQSEHVIIYSLDNSTFNSWWQGVGPKVDHLANLTVCQLPTEPIETLSEALGRNLNLQATIQDQQLWLSLDDANVEIHPTIIKQVTT</sequence>
<dbReference type="EMBL" id="JBHRSZ010000009">
    <property type="protein sequence ID" value="MFC3153444.1"/>
    <property type="molecule type" value="Genomic_DNA"/>
</dbReference>
<reference evidence="2" key="1">
    <citation type="journal article" date="2019" name="Int. J. Syst. Evol. Microbiol.">
        <title>The Global Catalogue of Microorganisms (GCM) 10K type strain sequencing project: providing services to taxonomists for standard genome sequencing and annotation.</title>
        <authorList>
            <consortium name="The Broad Institute Genomics Platform"/>
            <consortium name="The Broad Institute Genome Sequencing Center for Infectious Disease"/>
            <person name="Wu L."/>
            <person name="Ma J."/>
        </authorList>
    </citation>
    <scope>NUCLEOTIDE SEQUENCE [LARGE SCALE GENOMIC DNA]</scope>
    <source>
        <strain evidence="2">KCTC 52438</strain>
    </source>
</reference>
<dbReference type="Proteomes" id="UP001595476">
    <property type="component" value="Unassembled WGS sequence"/>
</dbReference>
<accession>A0ABV7HL23</accession>
<evidence type="ECO:0000313" key="2">
    <source>
        <dbReference type="Proteomes" id="UP001595476"/>
    </source>
</evidence>
<dbReference type="PIRSF" id="PIRSF011484">
    <property type="entry name" value="YaeQ"/>
    <property type="match status" value="1"/>
</dbReference>
<dbReference type="SMART" id="SM01322">
    <property type="entry name" value="YaeQ"/>
    <property type="match status" value="1"/>
</dbReference>
<dbReference type="SUPFAM" id="SSF52980">
    <property type="entry name" value="Restriction endonuclease-like"/>
    <property type="match status" value="1"/>
</dbReference>
<dbReference type="InterPro" id="IPR011335">
    <property type="entry name" value="Restrct_endonuc-II-like"/>
</dbReference>
<dbReference type="CDD" id="cd22368">
    <property type="entry name" value="YaeQ-like"/>
    <property type="match status" value="1"/>
</dbReference>
<dbReference type="PANTHER" id="PTHR38784:SF1">
    <property type="entry name" value="SUCROSE PHOSPHORYLASE"/>
    <property type="match status" value="1"/>
</dbReference>
<organism evidence="1 2">
    <name type="scientific">Litoribrevibacter euphylliae</name>
    <dbReference type="NCBI Taxonomy" id="1834034"/>
    <lineage>
        <taxon>Bacteria</taxon>
        <taxon>Pseudomonadati</taxon>
        <taxon>Pseudomonadota</taxon>
        <taxon>Gammaproteobacteria</taxon>
        <taxon>Oceanospirillales</taxon>
        <taxon>Oceanospirillaceae</taxon>
        <taxon>Litoribrevibacter</taxon>
    </lineage>
</organism>